<keyword evidence="2" id="KW-1185">Reference proteome</keyword>
<dbReference type="AlphaFoldDB" id="A0A0C2ZGU2"/>
<sequence>MNKSADQAHADDMNHLKTTVLDWIKPPPTDSAELVEPLDSGIKDGQGFDHDLTGRFLCPVDYDWEDSFQCEAIRDYHPDFLVTAHSWPSFLYEGGIYDANNPSIGLFKGSLLVTAFKFIFTSPSSASKLIRSEHKKDQGPPDRHTRAHVAARIGMKSVSPRAIAYITVQLRFALLSCGTWRITDGEFNYNTFYNNIVDFFKSVETLKEKKFIRDLLIWWNW</sequence>
<dbReference type="OrthoDB" id="2662502at2759"/>
<evidence type="ECO:0000313" key="1">
    <source>
        <dbReference type="EMBL" id="KIM60878.1"/>
    </source>
</evidence>
<gene>
    <name evidence="1" type="ORF">SCLCIDRAFT_123215</name>
</gene>
<name>A0A0C2ZGU2_9AGAM</name>
<protein>
    <submittedName>
        <fullName evidence="1">Uncharacterized protein</fullName>
    </submittedName>
</protein>
<dbReference type="Pfam" id="PF20414">
    <property type="entry name" value="DUF6698"/>
    <property type="match status" value="1"/>
</dbReference>
<dbReference type="InterPro" id="IPR046521">
    <property type="entry name" value="DUF6698"/>
</dbReference>
<dbReference type="HOGENOM" id="CLU_035918_5_0_1"/>
<dbReference type="InParanoid" id="A0A0C2ZGU2"/>
<dbReference type="Proteomes" id="UP000053989">
    <property type="component" value="Unassembled WGS sequence"/>
</dbReference>
<organism evidence="1 2">
    <name type="scientific">Scleroderma citrinum Foug A</name>
    <dbReference type="NCBI Taxonomy" id="1036808"/>
    <lineage>
        <taxon>Eukaryota</taxon>
        <taxon>Fungi</taxon>
        <taxon>Dikarya</taxon>
        <taxon>Basidiomycota</taxon>
        <taxon>Agaricomycotina</taxon>
        <taxon>Agaricomycetes</taxon>
        <taxon>Agaricomycetidae</taxon>
        <taxon>Boletales</taxon>
        <taxon>Sclerodermatineae</taxon>
        <taxon>Sclerodermataceae</taxon>
        <taxon>Scleroderma</taxon>
    </lineage>
</organism>
<reference evidence="2" key="2">
    <citation type="submission" date="2015-01" db="EMBL/GenBank/DDBJ databases">
        <title>Evolutionary Origins and Diversification of the Mycorrhizal Mutualists.</title>
        <authorList>
            <consortium name="DOE Joint Genome Institute"/>
            <consortium name="Mycorrhizal Genomics Consortium"/>
            <person name="Kohler A."/>
            <person name="Kuo A."/>
            <person name="Nagy L.G."/>
            <person name="Floudas D."/>
            <person name="Copeland A."/>
            <person name="Barry K.W."/>
            <person name="Cichocki N."/>
            <person name="Veneault-Fourrey C."/>
            <person name="LaButti K."/>
            <person name="Lindquist E.A."/>
            <person name="Lipzen A."/>
            <person name="Lundell T."/>
            <person name="Morin E."/>
            <person name="Murat C."/>
            <person name="Riley R."/>
            <person name="Ohm R."/>
            <person name="Sun H."/>
            <person name="Tunlid A."/>
            <person name="Henrissat B."/>
            <person name="Grigoriev I.V."/>
            <person name="Hibbett D.S."/>
            <person name="Martin F."/>
        </authorList>
    </citation>
    <scope>NUCLEOTIDE SEQUENCE [LARGE SCALE GENOMIC DNA]</scope>
    <source>
        <strain evidence="2">Foug A</strain>
    </source>
</reference>
<reference evidence="1 2" key="1">
    <citation type="submission" date="2014-04" db="EMBL/GenBank/DDBJ databases">
        <authorList>
            <consortium name="DOE Joint Genome Institute"/>
            <person name="Kuo A."/>
            <person name="Kohler A."/>
            <person name="Nagy L.G."/>
            <person name="Floudas D."/>
            <person name="Copeland A."/>
            <person name="Barry K.W."/>
            <person name="Cichocki N."/>
            <person name="Veneault-Fourrey C."/>
            <person name="LaButti K."/>
            <person name="Lindquist E.A."/>
            <person name="Lipzen A."/>
            <person name="Lundell T."/>
            <person name="Morin E."/>
            <person name="Murat C."/>
            <person name="Sun H."/>
            <person name="Tunlid A."/>
            <person name="Henrissat B."/>
            <person name="Grigoriev I.V."/>
            <person name="Hibbett D.S."/>
            <person name="Martin F."/>
            <person name="Nordberg H.P."/>
            <person name="Cantor M.N."/>
            <person name="Hua S.X."/>
        </authorList>
    </citation>
    <scope>NUCLEOTIDE SEQUENCE [LARGE SCALE GENOMIC DNA]</scope>
    <source>
        <strain evidence="1 2">Foug A</strain>
    </source>
</reference>
<proteinExistence type="predicted"/>
<dbReference type="STRING" id="1036808.A0A0C2ZGU2"/>
<dbReference type="EMBL" id="KN822057">
    <property type="protein sequence ID" value="KIM60878.1"/>
    <property type="molecule type" value="Genomic_DNA"/>
</dbReference>
<accession>A0A0C2ZGU2</accession>
<evidence type="ECO:0000313" key="2">
    <source>
        <dbReference type="Proteomes" id="UP000053989"/>
    </source>
</evidence>